<gene>
    <name evidence="2" type="ORF">DUI87_05597</name>
</gene>
<feature type="transmembrane region" description="Helical" evidence="1">
    <location>
        <begin position="116"/>
        <end position="138"/>
    </location>
</feature>
<proteinExistence type="predicted"/>
<comment type="caution">
    <text evidence="2">The sequence shown here is derived from an EMBL/GenBank/DDBJ whole genome shotgun (WGS) entry which is preliminary data.</text>
</comment>
<keyword evidence="3" id="KW-1185">Reference proteome</keyword>
<evidence type="ECO:0000313" key="2">
    <source>
        <dbReference type="EMBL" id="RMC17928.1"/>
    </source>
</evidence>
<evidence type="ECO:0000256" key="1">
    <source>
        <dbReference type="SAM" id="Phobius"/>
    </source>
</evidence>
<keyword evidence="1" id="KW-0812">Transmembrane</keyword>
<dbReference type="OrthoDB" id="10069759at2759"/>
<name>A0A3M0KXG8_HIRRU</name>
<protein>
    <submittedName>
        <fullName evidence="2">Uncharacterized protein</fullName>
    </submittedName>
</protein>
<keyword evidence="1" id="KW-0472">Membrane</keyword>
<dbReference type="EMBL" id="QRBI01000098">
    <property type="protein sequence ID" value="RMC17928.1"/>
    <property type="molecule type" value="Genomic_DNA"/>
</dbReference>
<accession>A0A3M0KXG8</accession>
<reference evidence="2 3" key="1">
    <citation type="submission" date="2018-07" db="EMBL/GenBank/DDBJ databases">
        <title>A high quality draft genome assembly of the barn swallow (H. rustica rustica).</title>
        <authorList>
            <person name="Formenti G."/>
            <person name="Chiara M."/>
            <person name="Poveda L."/>
            <person name="Francoijs K.-J."/>
            <person name="Bonisoli-Alquati A."/>
            <person name="Canova L."/>
            <person name="Gianfranceschi L."/>
            <person name="Horner D.S."/>
            <person name="Saino N."/>
        </authorList>
    </citation>
    <scope>NUCLEOTIDE SEQUENCE [LARGE SCALE GENOMIC DNA]</scope>
    <source>
        <strain evidence="2">Chelidonia</strain>
        <tissue evidence="2">Blood</tissue>
    </source>
</reference>
<evidence type="ECO:0000313" key="3">
    <source>
        <dbReference type="Proteomes" id="UP000269221"/>
    </source>
</evidence>
<sequence length="160" mass="17030">MLVGQVTVVTPLGENCSSSTVLSPPAVRISELCLASGSAHIRCVELEGKPGTSLRGLSLVFFSGKEGKLEGKGWTHLYSGSVKAGSSSSSSQLSIIQCQELGPSVGLRASFQGWEIALFVMGSLLLLLLFVGLAFYFIKRRPSNDTNIKMNDGRQMAADF</sequence>
<dbReference type="AlphaFoldDB" id="A0A3M0KXG8"/>
<dbReference type="STRING" id="333673.A0A3M0KXG8"/>
<keyword evidence="1" id="KW-1133">Transmembrane helix</keyword>
<dbReference type="Proteomes" id="UP000269221">
    <property type="component" value="Unassembled WGS sequence"/>
</dbReference>
<organism evidence="2 3">
    <name type="scientific">Hirundo rustica rustica</name>
    <dbReference type="NCBI Taxonomy" id="333673"/>
    <lineage>
        <taxon>Eukaryota</taxon>
        <taxon>Metazoa</taxon>
        <taxon>Chordata</taxon>
        <taxon>Craniata</taxon>
        <taxon>Vertebrata</taxon>
        <taxon>Euteleostomi</taxon>
        <taxon>Archelosauria</taxon>
        <taxon>Archosauria</taxon>
        <taxon>Dinosauria</taxon>
        <taxon>Saurischia</taxon>
        <taxon>Theropoda</taxon>
        <taxon>Coelurosauria</taxon>
        <taxon>Aves</taxon>
        <taxon>Neognathae</taxon>
        <taxon>Neoaves</taxon>
        <taxon>Telluraves</taxon>
        <taxon>Australaves</taxon>
        <taxon>Passeriformes</taxon>
        <taxon>Sylvioidea</taxon>
        <taxon>Hirundinidae</taxon>
        <taxon>Hirundo</taxon>
    </lineage>
</organism>